<gene>
    <name evidence="2" type="ORF">ACFQ1Q_05485</name>
</gene>
<protein>
    <recommendedName>
        <fullName evidence="4">Lipocalin-like domain-containing protein</fullName>
    </recommendedName>
</protein>
<feature type="signal peptide" evidence="1">
    <location>
        <begin position="1"/>
        <end position="24"/>
    </location>
</feature>
<dbReference type="EMBL" id="JBHTJL010000009">
    <property type="protein sequence ID" value="MFD1062690.1"/>
    <property type="molecule type" value="Genomic_DNA"/>
</dbReference>
<feature type="chain" id="PRO_5045968568" description="Lipocalin-like domain-containing protein" evidence="1">
    <location>
        <begin position="25"/>
        <end position="159"/>
    </location>
</feature>
<comment type="caution">
    <text evidence="2">The sequence shown here is derived from an EMBL/GenBank/DDBJ whole genome shotgun (WGS) entry which is preliminary data.</text>
</comment>
<evidence type="ECO:0000313" key="2">
    <source>
        <dbReference type="EMBL" id="MFD1062690.1"/>
    </source>
</evidence>
<organism evidence="2 3">
    <name type="scientific">Winogradskyella litorisediminis</name>
    <dbReference type="NCBI Taxonomy" id="1156618"/>
    <lineage>
        <taxon>Bacteria</taxon>
        <taxon>Pseudomonadati</taxon>
        <taxon>Bacteroidota</taxon>
        <taxon>Flavobacteriia</taxon>
        <taxon>Flavobacteriales</taxon>
        <taxon>Flavobacteriaceae</taxon>
        <taxon>Winogradskyella</taxon>
    </lineage>
</organism>
<dbReference type="RefSeq" id="WP_386128782.1">
    <property type="nucleotide sequence ID" value="NZ_JBHTJL010000009.1"/>
</dbReference>
<sequence>MKKGFYYSAIVMLSLTLMSTQCSSDDPAPFDNSQEIAEIVSTAESGTWRITNFNDSGQDETSDFNGYNFSFNSDGSLVATNGTNTVSGTWSVTDDSNSSDDSSSNDDIDFNIFFPVPETNDFEDLNDDWDIVSISNTRIELIDVSGGNGGTDVLTFQKN</sequence>
<reference evidence="3" key="1">
    <citation type="journal article" date="2019" name="Int. J. Syst. Evol. Microbiol.">
        <title>The Global Catalogue of Microorganisms (GCM) 10K type strain sequencing project: providing services to taxonomists for standard genome sequencing and annotation.</title>
        <authorList>
            <consortium name="The Broad Institute Genomics Platform"/>
            <consortium name="The Broad Institute Genome Sequencing Center for Infectious Disease"/>
            <person name="Wu L."/>
            <person name="Ma J."/>
        </authorList>
    </citation>
    <scope>NUCLEOTIDE SEQUENCE [LARGE SCALE GENOMIC DNA]</scope>
    <source>
        <strain evidence="3">CCUG 62215</strain>
    </source>
</reference>
<dbReference type="Proteomes" id="UP001597013">
    <property type="component" value="Unassembled WGS sequence"/>
</dbReference>
<proteinExistence type="predicted"/>
<accession>A0ABW3N8A4</accession>
<evidence type="ECO:0000313" key="3">
    <source>
        <dbReference type="Proteomes" id="UP001597013"/>
    </source>
</evidence>
<evidence type="ECO:0008006" key="4">
    <source>
        <dbReference type="Google" id="ProtNLM"/>
    </source>
</evidence>
<keyword evidence="3" id="KW-1185">Reference proteome</keyword>
<keyword evidence="1" id="KW-0732">Signal</keyword>
<name>A0ABW3N8A4_9FLAO</name>
<evidence type="ECO:0000256" key="1">
    <source>
        <dbReference type="SAM" id="SignalP"/>
    </source>
</evidence>